<evidence type="ECO:0000259" key="2">
    <source>
        <dbReference type="Pfam" id="PF13683"/>
    </source>
</evidence>
<comment type="caution">
    <text evidence="3">The sequence shown here is derived from an EMBL/GenBank/DDBJ whole genome shotgun (WGS) entry which is preliminary data.</text>
</comment>
<dbReference type="Proteomes" id="UP000680815">
    <property type="component" value="Unassembled WGS sequence"/>
</dbReference>
<dbReference type="EMBL" id="JAGIYZ010000008">
    <property type="protein sequence ID" value="MBP0464183.1"/>
    <property type="molecule type" value="Genomic_DNA"/>
</dbReference>
<keyword evidence="4" id="KW-1185">Reference proteome</keyword>
<feature type="region of interest" description="Disordered" evidence="1">
    <location>
        <begin position="18"/>
        <end position="43"/>
    </location>
</feature>
<name>A0ABS4AS56_9PROT</name>
<protein>
    <submittedName>
        <fullName evidence="3">Integrase core domain-containing protein</fullName>
    </submittedName>
</protein>
<sequence length="43" mass="4961">MANAKQRIEEWRCHYNEERPHSGFGNLTTTAFANQGQPTRELA</sequence>
<dbReference type="Pfam" id="PF13683">
    <property type="entry name" value="rve_3"/>
    <property type="match status" value="1"/>
</dbReference>
<evidence type="ECO:0000256" key="1">
    <source>
        <dbReference type="SAM" id="MobiDB-lite"/>
    </source>
</evidence>
<feature type="domain" description="Integrase catalytic" evidence="2">
    <location>
        <begin position="2"/>
        <end position="28"/>
    </location>
</feature>
<organism evidence="3 4">
    <name type="scientific">Roseomonas nitratireducens</name>
    <dbReference type="NCBI Taxonomy" id="2820810"/>
    <lineage>
        <taxon>Bacteria</taxon>
        <taxon>Pseudomonadati</taxon>
        <taxon>Pseudomonadota</taxon>
        <taxon>Alphaproteobacteria</taxon>
        <taxon>Acetobacterales</taxon>
        <taxon>Roseomonadaceae</taxon>
        <taxon>Roseomonas</taxon>
    </lineage>
</organism>
<evidence type="ECO:0000313" key="4">
    <source>
        <dbReference type="Proteomes" id="UP000680815"/>
    </source>
</evidence>
<dbReference type="InterPro" id="IPR001584">
    <property type="entry name" value="Integrase_cat-core"/>
</dbReference>
<reference evidence="3 4" key="1">
    <citation type="submission" date="2021-03" db="EMBL/GenBank/DDBJ databases">
        <authorList>
            <person name="So Y."/>
        </authorList>
    </citation>
    <scope>NUCLEOTIDE SEQUENCE [LARGE SCALE GENOMIC DNA]</scope>
    <source>
        <strain evidence="3 4">PWR1</strain>
    </source>
</reference>
<accession>A0ABS4AS56</accession>
<proteinExistence type="predicted"/>
<feature type="compositionally biased region" description="Polar residues" evidence="1">
    <location>
        <begin position="25"/>
        <end position="43"/>
    </location>
</feature>
<gene>
    <name evidence="3" type="ORF">J5Y09_09690</name>
</gene>
<evidence type="ECO:0000313" key="3">
    <source>
        <dbReference type="EMBL" id="MBP0464183.1"/>
    </source>
</evidence>